<dbReference type="GO" id="GO:0005975">
    <property type="term" value="P:carbohydrate metabolic process"/>
    <property type="evidence" value="ECO:0007669"/>
    <property type="project" value="UniProtKB-UniRule"/>
</dbReference>
<accession>A0A7W3TPC8</accession>
<evidence type="ECO:0000256" key="5">
    <source>
        <dbReference type="ARBA" id="ARBA00013198"/>
    </source>
</evidence>
<sequence length="238" mass="25490">MPLPMHTHEFADGAALAEALARAVAADLRGAIARRGRARVALSGGSTPKAFMQALSRQVLDWASVTVLPIDDRWVHGRHERSNERLIRENLLQGEAAQARFLPLYRPSPSPEAALLPVLSRIANEALPLDVAVLGMGEDGHVASLFPDLGLDTPGLREIGLQPRGRAPALAVRSANAPEPRMTLTLSAIFTAPSVYLHIEGDRKRRVLDGAAGDPRSTLPVRALLAGAPTPPALYWCP</sequence>
<evidence type="ECO:0000256" key="3">
    <source>
        <dbReference type="ARBA" id="ARBA00004961"/>
    </source>
</evidence>
<dbReference type="CDD" id="cd01400">
    <property type="entry name" value="6PGL"/>
    <property type="match status" value="1"/>
</dbReference>
<dbReference type="EC" id="3.1.1.31" evidence="5 7"/>
<feature type="domain" description="Glucosamine/galactosamine-6-phosphate isomerase" evidence="8">
    <location>
        <begin position="12"/>
        <end position="225"/>
    </location>
</feature>
<dbReference type="InterPro" id="IPR039104">
    <property type="entry name" value="6PGL"/>
</dbReference>
<dbReference type="SUPFAM" id="SSF100950">
    <property type="entry name" value="NagB/RpiA/CoA transferase-like"/>
    <property type="match status" value="1"/>
</dbReference>
<dbReference type="InterPro" id="IPR037171">
    <property type="entry name" value="NagB/RpiA_transferase-like"/>
</dbReference>
<dbReference type="UniPathway" id="UPA00115">
    <property type="reaction ID" value="UER00409"/>
</dbReference>
<evidence type="ECO:0000256" key="6">
    <source>
        <dbReference type="ARBA" id="ARBA00020337"/>
    </source>
</evidence>
<organism evidence="9 10">
    <name type="scientific">Marilutibacter spongiae</name>
    <dbReference type="NCBI Taxonomy" id="2025720"/>
    <lineage>
        <taxon>Bacteria</taxon>
        <taxon>Pseudomonadati</taxon>
        <taxon>Pseudomonadota</taxon>
        <taxon>Gammaproteobacteria</taxon>
        <taxon>Lysobacterales</taxon>
        <taxon>Lysobacteraceae</taxon>
        <taxon>Marilutibacter</taxon>
    </lineage>
</organism>
<dbReference type="Pfam" id="PF01182">
    <property type="entry name" value="Glucosamine_iso"/>
    <property type="match status" value="1"/>
</dbReference>
<dbReference type="NCBIfam" id="TIGR01198">
    <property type="entry name" value="pgl"/>
    <property type="match status" value="1"/>
</dbReference>
<dbReference type="AlphaFoldDB" id="A0A7W3TPC8"/>
<dbReference type="Proteomes" id="UP000523196">
    <property type="component" value="Unassembled WGS sequence"/>
</dbReference>
<evidence type="ECO:0000256" key="1">
    <source>
        <dbReference type="ARBA" id="ARBA00000832"/>
    </source>
</evidence>
<comment type="similarity">
    <text evidence="4 7">Belongs to the glucosamine/galactosamine-6-phosphate isomerase family. 6-phosphogluconolactonase subfamily.</text>
</comment>
<keyword evidence="7 9" id="KW-0378">Hydrolase</keyword>
<dbReference type="Gene3D" id="3.40.50.1360">
    <property type="match status" value="1"/>
</dbReference>
<comment type="pathway">
    <text evidence="3 7">Carbohydrate degradation; pentose phosphate pathway; D-ribulose 5-phosphate from D-glucose 6-phosphate (oxidative stage): step 2/3.</text>
</comment>
<evidence type="ECO:0000256" key="4">
    <source>
        <dbReference type="ARBA" id="ARBA00010662"/>
    </source>
</evidence>
<dbReference type="EMBL" id="JACHTF010000022">
    <property type="protein sequence ID" value="MBB1062015.1"/>
    <property type="molecule type" value="Genomic_DNA"/>
</dbReference>
<dbReference type="InterPro" id="IPR006148">
    <property type="entry name" value="Glc/Gal-6P_isomerase"/>
</dbReference>
<evidence type="ECO:0000256" key="7">
    <source>
        <dbReference type="RuleBase" id="RU365095"/>
    </source>
</evidence>
<evidence type="ECO:0000313" key="9">
    <source>
        <dbReference type="EMBL" id="MBB1062015.1"/>
    </source>
</evidence>
<keyword evidence="10" id="KW-1185">Reference proteome</keyword>
<dbReference type="InterPro" id="IPR005900">
    <property type="entry name" value="6-phosphogluconolactonase_DevB"/>
</dbReference>
<reference evidence="9 10" key="1">
    <citation type="submission" date="2020-08" db="EMBL/GenBank/DDBJ databases">
        <authorList>
            <person name="Xu S."/>
            <person name="Li A."/>
        </authorList>
    </citation>
    <scope>NUCLEOTIDE SEQUENCE [LARGE SCALE GENOMIC DNA]</scope>
    <source>
        <strain evidence="9 10">119BY6-57</strain>
    </source>
</reference>
<dbReference type="PANTHER" id="PTHR11054">
    <property type="entry name" value="6-PHOSPHOGLUCONOLACTONASE"/>
    <property type="match status" value="1"/>
</dbReference>
<proteinExistence type="inferred from homology"/>
<evidence type="ECO:0000259" key="8">
    <source>
        <dbReference type="Pfam" id="PF01182"/>
    </source>
</evidence>
<evidence type="ECO:0000256" key="2">
    <source>
        <dbReference type="ARBA" id="ARBA00002681"/>
    </source>
</evidence>
<comment type="catalytic activity">
    <reaction evidence="1 7">
        <text>6-phospho-D-glucono-1,5-lactone + H2O = 6-phospho-D-gluconate + H(+)</text>
        <dbReference type="Rhea" id="RHEA:12556"/>
        <dbReference type="ChEBI" id="CHEBI:15377"/>
        <dbReference type="ChEBI" id="CHEBI:15378"/>
        <dbReference type="ChEBI" id="CHEBI:57955"/>
        <dbReference type="ChEBI" id="CHEBI:58759"/>
        <dbReference type="EC" id="3.1.1.31"/>
    </reaction>
</comment>
<name>A0A7W3TPC8_9GAMM</name>
<dbReference type="GO" id="GO:0006098">
    <property type="term" value="P:pentose-phosphate shunt"/>
    <property type="evidence" value="ECO:0007669"/>
    <property type="project" value="UniProtKB-UniPathway"/>
</dbReference>
<evidence type="ECO:0000313" key="10">
    <source>
        <dbReference type="Proteomes" id="UP000523196"/>
    </source>
</evidence>
<dbReference type="PANTHER" id="PTHR11054:SF0">
    <property type="entry name" value="6-PHOSPHOGLUCONOLACTONASE"/>
    <property type="match status" value="1"/>
</dbReference>
<protein>
    <recommendedName>
        <fullName evidence="6 7">6-phosphogluconolactonase</fullName>
        <shortName evidence="7">6PGL</shortName>
        <ecNumber evidence="5 7">3.1.1.31</ecNumber>
    </recommendedName>
</protein>
<comment type="caution">
    <text evidence="9">The sequence shown here is derived from an EMBL/GenBank/DDBJ whole genome shotgun (WGS) entry which is preliminary data.</text>
</comment>
<dbReference type="GO" id="GO:0017057">
    <property type="term" value="F:6-phosphogluconolactonase activity"/>
    <property type="evidence" value="ECO:0007669"/>
    <property type="project" value="UniProtKB-UniRule"/>
</dbReference>
<comment type="function">
    <text evidence="2 7">Hydrolysis of 6-phosphogluconolactone to 6-phosphogluconate.</text>
</comment>
<gene>
    <name evidence="7 9" type="primary">pgl</name>
    <name evidence="9" type="ORF">H4F98_15685</name>
</gene>